<proteinExistence type="predicted"/>
<reference evidence="1 2" key="1">
    <citation type="submission" date="2021-11" db="EMBL/GenBank/DDBJ databases">
        <authorList>
            <person name="Islam A."/>
            <person name="Islam S."/>
            <person name="Flora M.S."/>
            <person name="Rahman M."/>
            <person name="Ziaur R.M."/>
            <person name="Epstein J.H."/>
            <person name="Hassan M."/>
            <person name="Klassen M."/>
            <person name="Woodard K."/>
            <person name="Webb A."/>
            <person name="Webby R.J."/>
            <person name="El Zowalaty M.E."/>
        </authorList>
    </citation>
    <scope>NUCLEOTIDE SEQUENCE [LARGE SCALE GENOMIC DNA]</scope>
    <source>
        <strain evidence="1">Pbs1</strain>
    </source>
</reference>
<dbReference type="EMBL" id="CAKLCB010000372">
    <property type="protein sequence ID" value="CAH0520848.1"/>
    <property type="molecule type" value="Genomic_DNA"/>
</dbReference>
<keyword evidence="2" id="KW-1185">Reference proteome</keyword>
<sequence length="298" mass="34475">MSVAYKKVASLQFSAYLFSQVTDVELAWLWRCLPIIAQPDVDIKYHNNLVNIFFQFIRDDLSGCLVCKLCIVYKGESSHNRKQEQIQNLLATLCYRSFNRRKFKRTADIKHIEFQYNVNLDPNATVPWATRHTEDHAGNHQWAQGEKRNVGCWFSLMHHYKVETPVSGWNLHPQTHRPYKYLNTCNHMMGEKDNNPNLSKFNWIEYPFQPGGDEDAFKYVVDYVPTKCNFCSCLCFCRARNGGGWCDRHPGGNTVSRDGKSIYLKHPSTNSLTSSQLLSMGICFFVLPSLDVLGTRKR</sequence>
<dbReference type="Proteomes" id="UP001158986">
    <property type="component" value="Unassembled WGS sequence"/>
</dbReference>
<gene>
    <name evidence="1" type="ORF">PBS001_LOCUS7313</name>
</gene>
<comment type="caution">
    <text evidence="1">The sequence shown here is derived from an EMBL/GenBank/DDBJ whole genome shotgun (WGS) entry which is preliminary data.</text>
</comment>
<accession>A0ABN8D7M8</accession>
<evidence type="ECO:0000313" key="1">
    <source>
        <dbReference type="EMBL" id="CAH0520848.1"/>
    </source>
</evidence>
<name>A0ABN8D7M8_9STRA</name>
<protein>
    <submittedName>
        <fullName evidence="1">Uncharacterized protein</fullName>
    </submittedName>
</protein>
<organism evidence="1 2">
    <name type="scientific">Peronospora belbahrii</name>
    <dbReference type="NCBI Taxonomy" id="622444"/>
    <lineage>
        <taxon>Eukaryota</taxon>
        <taxon>Sar</taxon>
        <taxon>Stramenopiles</taxon>
        <taxon>Oomycota</taxon>
        <taxon>Peronosporomycetes</taxon>
        <taxon>Peronosporales</taxon>
        <taxon>Peronosporaceae</taxon>
        <taxon>Peronospora</taxon>
    </lineage>
</organism>
<evidence type="ECO:0000313" key="2">
    <source>
        <dbReference type="Proteomes" id="UP001158986"/>
    </source>
</evidence>